<organism evidence="1 2">
    <name type="scientific">Acidithiobacillus sulfuriphilus</name>
    <dbReference type="NCBI Taxonomy" id="1867749"/>
    <lineage>
        <taxon>Bacteria</taxon>
        <taxon>Pseudomonadati</taxon>
        <taxon>Pseudomonadota</taxon>
        <taxon>Acidithiobacillia</taxon>
        <taxon>Acidithiobacillales</taxon>
        <taxon>Acidithiobacillaceae</taxon>
        <taxon>Acidithiobacillus</taxon>
    </lineage>
</organism>
<proteinExistence type="predicted"/>
<name>A0ACD5HKM0_9PROT</name>
<sequence length="492" mass="53721">MAILRLPTPKDRDGPRRIPFAPFRTIGFLLVQFVVLALLLLGVLLVHTTQDLATLDAHTQYMSDLALASRDALQRWRSEGATAGAAALRQALEGIANDAYALDTRSNERLAHIQSLLDQSGGTHLREALTLLASLNLQEQARGRELLAAAGRDARYTLIGTAVALAAFVVFLVVTLVFFRLRILRPLERLQRAMMALEIGAFTRVVDGAADPGISPLLSYYNQMLGRLELLEKNRRQYLQDLQREVNNAAHTLIAQHAAMARSERLAAVGETAAALAHELRNPLAGLQVGCANLKREMTDPALAARLGLMEEELRRMSRLLDRPLRGARQSHELGQPVVMRETLEGLLKLLRYQVPDGVTLHLLPGPESICMLPLDQLRQAVLNLVLNAVQALAGQGGAIEVEIHQEAEQLRLIVADDGPGFPGTLLREGIRPFASNKEQGTGLGLAMVRRFVRNLGGEIQLRNLTPHGAQVSLLLPCPNPRAEGEEAAHGG</sequence>
<protein>
    <submittedName>
        <fullName evidence="1">ATP-binding protein</fullName>
    </submittedName>
</protein>
<keyword evidence="1" id="KW-0067">ATP-binding</keyword>
<dbReference type="EMBL" id="CP127527">
    <property type="protein sequence ID" value="XRI75861.1"/>
    <property type="molecule type" value="Genomic_DNA"/>
</dbReference>
<dbReference type="Proteomes" id="UP000271650">
    <property type="component" value="Chromosome"/>
</dbReference>
<keyword evidence="2" id="KW-1185">Reference proteome</keyword>
<accession>A0ACD5HKM0</accession>
<keyword evidence="1" id="KW-0547">Nucleotide-binding</keyword>
<evidence type="ECO:0000313" key="1">
    <source>
        <dbReference type="EMBL" id="XRI75861.1"/>
    </source>
</evidence>
<gene>
    <name evidence="1" type="ORF">EC580_007690</name>
</gene>
<evidence type="ECO:0000313" key="2">
    <source>
        <dbReference type="Proteomes" id="UP000271650"/>
    </source>
</evidence>
<reference evidence="1 2" key="1">
    <citation type="journal article" date="2019" name="Int. J. Syst. Evol. Microbiol.">
        <title>Acidithiobacillus sulfuriphilus sp. nov.: an extremely acidophilic sulfur-oxidizing chemolithotroph isolated from a neutral pH environment.</title>
        <authorList>
            <person name="Falagan C."/>
            <person name="Moya-Beltran A."/>
            <person name="Castro M."/>
            <person name="Quatrini R."/>
            <person name="Johnson D.B."/>
        </authorList>
    </citation>
    <scope>NUCLEOTIDE SEQUENCE [LARGE SCALE GENOMIC DNA]</scope>
    <source>
        <strain evidence="1 2">CJ-2</strain>
    </source>
</reference>